<evidence type="ECO:0000259" key="10">
    <source>
        <dbReference type="PROSITE" id="PS50011"/>
    </source>
</evidence>
<evidence type="ECO:0000313" key="11">
    <source>
        <dbReference type="EMBL" id="EKX44952.1"/>
    </source>
</evidence>
<dbReference type="GO" id="GO:0005524">
    <property type="term" value="F:ATP binding"/>
    <property type="evidence" value="ECO:0007669"/>
    <property type="project" value="UniProtKB-UniRule"/>
</dbReference>
<comment type="catalytic activity">
    <reaction evidence="8">
        <text>L-seryl-[protein] + ATP = O-phospho-L-seryl-[protein] + ADP + H(+)</text>
        <dbReference type="Rhea" id="RHEA:17989"/>
        <dbReference type="Rhea" id="RHEA-COMP:9863"/>
        <dbReference type="Rhea" id="RHEA-COMP:11604"/>
        <dbReference type="ChEBI" id="CHEBI:15378"/>
        <dbReference type="ChEBI" id="CHEBI:29999"/>
        <dbReference type="ChEBI" id="CHEBI:30616"/>
        <dbReference type="ChEBI" id="CHEBI:83421"/>
        <dbReference type="ChEBI" id="CHEBI:456216"/>
        <dbReference type="EC" id="2.7.11.1"/>
    </reaction>
</comment>
<evidence type="ECO:0000256" key="7">
    <source>
        <dbReference type="ARBA" id="ARBA00047899"/>
    </source>
</evidence>
<feature type="domain" description="Protein kinase" evidence="10">
    <location>
        <begin position="453"/>
        <end position="706"/>
    </location>
</feature>
<dbReference type="RefSeq" id="XP_005831932.1">
    <property type="nucleotide sequence ID" value="XM_005831875.1"/>
</dbReference>
<keyword evidence="4 9" id="KW-0547">Nucleotide-binding</keyword>
<name>L1J9G0_GUITC</name>
<protein>
    <recommendedName>
        <fullName evidence="1">non-specific serine/threonine protein kinase</fullName>
        <ecNumber evidence="1">2.7.11.1</ecNumber>
    </recommendedName>
</protein>
<keyword evidence="5" id="KW-0418">Kinase</keyword>
<dbReference type="OMA" id="VCLQLIP"/>
<reference evidence="12" key="3">
    <citation type="submission" date="2016-03" db="UniProtKB">
        <authorList>
            <consortium name="EnsemblProtists"/>
        </authorList>
    </citation>
    <scope>IDENTIFICATION</scope>
</reference>
<dbReference type="PaxDb" id="55529-EKX44952"/>
<feature type="binding site" evidence="9">
    <location>
        <position position="487"/>
    </location>
    <ligand>
        <name>ATP</name>
        <dbReference type="ChEBI" id="CHEBI:30616"/>
    </ligand>
</feature>
<dbReference type="eggNOG" id="KOG0589">
    <property type="taxonomic scope" value="Eukaryota"/>
</dbReference>
<evidence type="ECO:0000313" key="12">
    <source>
        <dbReference type="EnsemblProtists" id="EKX44952"/>
    </source>
</evidence>
<dbReference type="EnsemblProtists" id="EKX44952">
    <property type="protein sequence ID" value="EKX44952"/>
    <property type="gene ID" value="GUITHDRAFT_139244"/>
</dbReference>
<evidence type="ECO:0000313" key="13">
    <source>
        <dbReference type="Proteomes" id="UP000011087"/>
    </source>
</evidence>
<dbReference type="InterPro" id="IPR011989">
    <property type="entry name" value="ARM-like"/>
</dbReference>
<dbReference type="Proteomes" id="UP000011087">
    <property type="component" value="Unassembled WGS sequence"/>
</dbReference>
<dbReference type="PROSITE" id="PS50011">
    <property type="entry name" value="PROTEIN_KINASE_DOM"/>
    <property type="match status" value="1"/>
</dbReference>
<dbReference type="EMBL" id="JH993001">
    <property type="protein sequence ID" value="EKX44952.1"/>
    <property type="molecule type" value="Genomic_DNA"/>
</dbReference>
<keyword evidence="6 9" id="KW-0067">ATP-binding</keyword>
<evidence type="ECO:0000256" key="3">
    <source>
        <dbReference type="ARBA" id="ARBA00022679"/>
    </source>
</evidence>
<dbReference type="PROSITE" id="PS00107">
    <property type="entry name" value="PROTEIN_KINASE_ATP"/>
    <property type="match status" value="1"/>
</dbReference>
<sequence length="913" mass="104157">MEPESHREFMSRIVRVIQENGDALDMINENVEEETKMLDMFITHYNSVYDFSSLLGVRSSNPDMAGVLRRPCTQDSVFLQLLQHLLEMRFLEGRWQQLPSGNHRLVVMQSIRILTRDKALQRRFLMRGGGEELVAIFEEEGNKHYSELLDQASVAQSLPPLTHIASMLSKLEADWIIQCRKTMCYLLSTAERFLLQSVLMALQKLSRSTAILSQDIQGILLLPTGDGLTAGQKLLELLDSDKMKMEYRELVADILYNLCQIEENKITLVNLESIRIFLSMVQSSEDSILLYGLRLLERTVTQDSVRQIRLLGGINIVLNILGRVGDFQSKMVGRDDILIAGCSLLSELAFDDENSCHIRQSNGIFILTKVLLMECENAKKVPAGEDGTRASDPMHETQVLAVAAHAVKSIFERFIEIGQYQRDLEKCRSPPALQAIGEMRSDMESDKRIRDYLLVGDSIGKGAFGTIWRARLAGGGGADGPVYYALKEIPIDADVQLEKDTHREVSLLQQMSHPNIVKYVDSFTDRSISGSDRGLYIVMELVEGSSLMELINSHSGKNQRIPERNIRDLLIQICHGLYYIHKKKNITHSQKHTEISVMSSVVGTLTYSCPEIIERRPYTEKADIWSLGVILYQMICLKAPFSENNPLQTAANIVEGRFEPINDPTKEYSDELKELVKTMMNPDTAARPDIIEIMMQINCWDRNDLMKYDLQIDKERYEALLKSQVQTRDTYRRRQRSLLESQDKVDCDCQQRPLDWKNLPAWRVLKLARDAVPAANVKEIDPASQMLNQLHKIVFVTQLPPDMSEGQAGLPYAKLLYMRSCIEKYKRALFNRAGQGLNLKEELKKFLNNREEYIPVDFSGAEISRPSATDPTLSPDGKQFRWGGKLTYHEMCNMLETLLQANNYYESEDWTLN</sequence>
<dbReference type="Gene3D" id="1.10.510.10">
    <property type="entry name" value="Transferase(Phosphotransferase) domain 1"/>
    <property type="match status" value="2"/>
</dbReference>
<dbReference type="InterPro" id="IPR051131">
    <property type="entry name" value="NEK_Ser/Thr_kinase_NIMA"/>
</dbReference>
<gene>
    <name evidence="11" type="ORF">GUITHDRAFT_139244</name>
</gene>
<proteinExistence type="predicted"/>
<dbReference type="AlphaFoldDB" id="L1J9G0"/>
<dbReference type="Gene3D" id="1.25.10.10">
    <property type="entry name" value="Leucine-rich Repeat Variant"/>
    <property type="match status" value="1"/>
</dbReference>
<keyword evidence="3" id="KW-0808">Transferase</keyword>
<dbReference type="KEGG" id="gtt:GUITHDRAFT_139244"/>
<evidence type="ECO:0000256" key="9">
    <source>
        <dbReference type="PROSITE-ProRule" id="PRU10141"/>
    </source>
</evidence>
<comment type="catalytic activity">
    <reaction evidence="7">
        <text>L-threonyl-[protein] + ATP = O-phospho-L-threonyl-[protein] + ADP + H(+)</text>
        <dbReference type="Rhea" id="RHEA:46608"/>
        <dbReference type="Rhea" id="RHEA-COMP:11060"/>
        <dbReference type="Rhea" id="RHEA-COMP:11605"/>
        <dbReference type="ChEBI" id="CHEBI:15378"/>
        <dbReference type="ChEBI" id="CHEBI:30013"/>
        <dbReference type="ChEBI" id="CHEBI:30616"/>
        <dbReference type="ChEBI" id="CHEBI:61977"/>
        <dbReference type="ChEBI" id="CHEBI:456216"/>
        <dbReference type="EC" id="2.7.11.1"/>
    </reaction>
</comment>
<evidence type="ECO:0000256" key="8">
    <source>
        <dbReference type="ARBA" id="ARBA00048679"/>
    </source>
</evidence>
<accession>L1J9G0</accession>
<dbReference type="SUPFAM" id="SSF48371">
    <property type="entry name" value="ARM repeat"/>
    <property type="match status" value="1"/>
</dbReference>
<keyword evidence="2" id="KW-0723">Serine/threonine-protein kinase</keyword>
<dbReference type="GeneID" id="17301753"/>
<dbReference type="InterPro" id="IPR017441">
    <property type="entry name" value="Protein_kinase_ATP_BS"/>
</dbReference>
<keyword evidence="13" id="KW-1185">Reference proteome</keyword>
<dbReference type="GO" id="GO:0004674">
    <property type="term" value="F:protein serine/threonine kinase activity"/>
    <property type="evidence" value="ECO:0007669"/>
    <property type="project" value="UniProtKB-KW"/>
</dbReference>
<dbReference type="InterPro" id="IPR016024">
    <property type="entry name" value="ARM-type_fold"/>
</dbReference>
<dbReference type="PANTHER" id="PTHR44899">
    <property type="entry name" value="CAMK FAMILY PROTEIN KINASE"/>
    <property type="match status" value="1"/>
</dbReference>
<dbReference type="Pfam" id="PF00069">
    <property type="entry name" value="Pkinase"/>
    <property type="match status" value="2"/>
</dbReference>
<dbReference type="OrthoDB" id="248923at2759"/>
<evidence type="ECO:0000256" key="4">
    <source>
        <dbReference type="ARBA" id="ARBA00022741"/>
    </source>
</evidence>
<dbReference type="InterPro" id="IPR011009">
    <property type="entry name" value="Kinase-like_dom_sf"/>
</dbReference>
<evidence type="ECO:0000256" key="5">
    <source>
        <dbReference type="ARBA" id="ARBA00022777"/>
    </source>
</evidence>
<evidence type="ECO:0000256" key="1">
    <source>
        <dbReference type="ARBA" id="ARBA00012513"/>
    </source>
</evidence>
<evidence type="ECO:0000256" key="2">
    <source>
        <dbReference type="ARBA" id="ARBA00022527"/>
    </source>
</evidence>
<dbReference type="EC" id="2.7.11.1" evidence="1"/>
<reference evidence="13" key="2">
    <citation type="submission" date="2012-11" db="EMBL/GenBank/DDBJ databases">
        <authorList>
            <person name="Kuo A."/>
            <person name="Curtis B.A."/>
            <person name="Tanifuji G."/>
            <person name="Burki F."/>
            <person name="Gruber A."/>
            <person name="Irimia M."/>
            <person name="Maruyama S."/>
            <person name="Arias M.C."/>
            <person name="Ball S.G."/>
            <person name="Gile G.H."/>
            <person name="Hirakawa Y."/>
            <person name="Hopkins J.F."/>
            <person name="Rensing S.A."/>
            <person name="Schmutz J."/>
            <person name="Symeonidi A."/>
            <person name="Elias M."/>
            <person name="Eveleigh R.J."/>
            <person name="Herman E.K."/>
            <person name="Klute M.J."/>
            <person name="Nakayama T."/>
            <person name="Obornik M."/>
            <person name="Reyes-Prieto A."/>
            <person name="Armbrust E.V."/>
            <person name="Aves S.J."/>
            <person name="Beiko R.G."/>
            <person name="Coutinho P."/>
            <person name="Dacks J.B."/>
            <person name="Durnford D.G."/>
            <person name="Fast N.M."/>
            <person name="Green B.R."/>
            <person name="Grisdale C."/>
            <person name="Hempe F."/>
            <person name="Henrissat B."/>
            <person name="Hoppner M.P."/>
            <person name="Ishida K.-I."/>
            <person name="Kim E."/>
            <person name="Koreny L."/>
            <person name="Kroth P.G."/>
            <person name="Liu Y."/>
            <person name="Malik S.-B."/>
            <person name="Maier U.G."/>
            <person name="McRose D."/>
            <person name="Mock T."/>
            <person name="Neilson J.A."/>
            <person name="Onodera N.T."/>
            <person name="Poole A.M."/>
            <person name="Pritham E.J."/>
            <person name="Richards T.A."/>
            <person name="Rocap G."/>
            <person name="Roy S.W."/>
            <person name="Sarai C."/>
            <person name="Schaack S."/>
            <person name="Shirato S."/>
            <person name="Slamovits C.H."/>
            <person name="Spencer D.F."/>
            <person name="Suzuki S."/>
            <person name="Worden A.Z."/>
            <person name="Zauner S."/>
            <person name="Barry K."/>
            <person name="Bell C."/>
            <person name="Bharti A.K."/>
            <person name="Crow J.A."/>
            <person name="Grimwood J."/>
            <person name="Kramer R."/>
            <person name="Lindquist E."/>
            <person name="Lucas S."/>
            <person name="Salamov A."/>
            <person name="McFadden G.I."/>
            <person name="Lane C.E."/>
            <person name="Keeling P.J."/>
            <person name="Gray M.W."/>
            <person name="Grigoriev I.V."/>
            <person name="Archibald J.M."/>
        </authorList>
    </citation>
    <scope>NUCLEOTIDE SEQUENCE</scope>
    <source>
        <strain evidence="13">CCMP2712</strain>
    </source>
</reference>
<organism evidence="11">
    <name type="scientific">Guillardia theta (strain CCMP2712)</name>
    <name type="common">Cryptophyte</name>
    <dbReference type="NCBI Taxonomy" id="905079"/>
    <lineage>
        <taxon>Eukaryota</taxon>
        <taxon>Cryptophyceae</taxon>
        <taxon>Pyrenomonadales</taxon>
        <taxon>Geminigeraceae</taxon>
        <taxon>Guillardia</taxon>
    </lineage>
</organism>
<dbReference type="InterPro" id="IPR000719">
    <property type="entry name" value="Prot_kinase_dom"/>
</dbReference>
<dbReference type="PANTHER" id="PTHR44899:SF3">
    <property type="entry name" value="SERINE_THREONINE-PROTEIN KINASE NEK1"/>
    <property type="match status" value="1"/>
</dbReference>
<evidence type="ECO:0000256" key="6">
    <source>
        <dbReference type="ARBA" id="ARBA00022840"/>
    </source>
</evidence>
<reference evidence="11 13" key="1">
    <citation type="journal article" date="2012" name="Nature">
        <title>Algal genomes reveal evolutionary mosaicism and the fate of nucleomorphs.</title>
        <authorList>
            <consortium name="DOE Joint Genome Institute"/>
            <person name="Curtis B.A."/>
            <person name="Tanifuji G."/>
            <person name="Burki F."/>
            <person name="Gruber A."/>
            <person name="Irimia M."/>
            <person name="Maruyama S."/>
            <person name="Arias M.C."/>
            <person name="Ball S.G."/>
            <person name="Gile G.H."/>
            <person name="Hirakawa Y."/>
            <person name="Hopkins J.F."/>
            <person name="Kuo A."/>
            <person name="Rensing S.A."/>
            <person name="Schmutz J."/>
            <person name="Symeonidi A."/>
            <person name="Elias M."/>
            <person name="Eveleigh R.J."/>
            <person name="Herman E.K."/>
            <person name="Klute M.J."/>
            <person name="Nakayama T."/>
            <person name="Obornik M."/>
            <person name="Reyes-Prieto A."/>
            <person name="Armbrust E.V."/>
            <person name="Aves S.J."/>
            <person name="Beiko R.G."/>
            <person name="Coutinho P."/>
            <person name="Dacks J.B."/>
            <person name="Durnford D.G."/>
            <person name="Fast N.M."/>
            <person name="Green B.R."/>
            <person name="Grisdale C.J."/>
            <person name="Hempel F."/>
            <person name="Henrissat B."/>
            <person name="Hoppner M.P."/>
            <person name="Ishida K."/>
            <person name="Kim E."/>
            <person name="Koreny L."/>
            <person name="Kroth P.G."/>
            <person name="Liu Y."/>
            <person name="Malik S.B."/>
            <person name="Maier U.G."/>
            <person name="McRose D."/>
            <person name="Mock T."/>
            <person name="Neilson J.A."/>
            <person name="Onodera N.T."/>
            <person name="Poole A.M."/>
            <person name="Pritham E.J."/>
            <person name="Richards T.A."/>
            <person name="Rocap G."/>
            <person name="Roy S.W."/>
            <person name="Sarai C."/>
            <person name="Schaack S."/>
            <person name="Shirato S."/>
            <person name="Slamovits C.H."/>
            <person name="Spencer D.F."/>
            <person name="Suzuki S."/>
            <person name="Worden A.Z."/>
            <person name="Zauner S."/>
            <person name="Barry K."/>
            <person name="Bell C."/>
            <person name="Bharti A.K."/>
            <person name="Crow J.A."/>
            <person name="Grimwood J."/>
            <person name="Kramer R."/>
            <person name="Lindquist E."/>
            <person name="Lucas S."/>
            <person name="Salamov A."/>
            <person name="McFadden G.I."/>
            <person name="Lane C.E."/>
            <person name="Keeling P.J."/>
            <person name="Gray M.W."/>
            <person name="Grigoriev I.V."/>
            <person name="Archibald J.M."/>
        </authorList>
    </citation>
    <scope>NUCLEOTIDE SEQUENCE</scope>
    <source>
        <strain evidence="11 13">CCMP2712</strain>
    </source>
</reference>
<dbReference type="SUPFAM" id="SSF56112">
    <property type="entry name" value="Protein kinase-like (PK-like)"/>
    <property type="match status" value="1"/>
</dbReference>
<dbReference type="HOGENOM" id="CLU_011739_0_0_1"/>